<accession>A0A080N4J5</accession>
<name>A0A080N4J5_9BIFI</name>
<keyword evidence="5" id="KW-1185">Reference proteome</keyword>
<dbReference type="SUPFAM" id="SSF55811">
    <property type="entry name" value="Nudix"/>
    <property type="match status" value="1"/>
</dbReference>
<dbReference type="InterPro" id="IPR020084">
    <property type="entry name" value="NUDIX_hydrolase_CS"/>
</dbReference>
<protein>
    <submittedName>
        <fullName evidence="4">MutT/nudix family protein</fullName>
    </submittedName>
</protein>
<reference evidence="4 5" key="1">
    <citation type="journal article" date="2014" name="Appl. Environ. Microbiol.">
        <title>Genomic encyclopedia of type strains of the genus Bifidobacterium.</title>
        <authorList>
            <person name="Milani C."/>
            <person name="Lugli G.A."/>
            <person name="Duranti S."/>
            <person name="Turroni F."/>
            <person name="Bottacini F."/>
            <person name="Mangifesta M."/>
            <person name="Sanchez B."/>
            <person name="Viappiani A."/>
            <person name="Mancabelli L."/>
            <person name="Taminiau B."/>
            <person name="Delcenserie V."/>
            <person name="Barrangou R."/>
            <person name="Margolles A."/>
            <person name="van Sinderen D."/>
            <person name="Ventura M."/>
        </authorList>
    </citation>
    <scope>NUCLEOTIDE SEQUENCE [LARGE SCALE GENOMIC DNA]</scope>
    <source>
        <strain evidence="4 5">DSM 19703</strain>
    </source>
</reference>
<keyword evidence="2" id="KW-0378">Hydrolase</keyword>
<gene>
    <name evidence="4" type="ORF">BBOMB_0795</name>
</gene>
<dbReference type="eggNOG" id="COG1051">
    <property type="taxonomic scope" value="Bacteria"/>
</dbReference>
<proteinExistence type="predicted"/>
<dbReference type="CDD" id="cd18879">
    <property type="entry name" value="NUDIX_Hydrolase"/>
    <property type="match status" value="1"/>
</dbReference>
<dbReference type="RefSeq" id="WP_044087113.1">
    <property type="nucleotide sequence ID" value="NZ_ATLK01000001.1"/>
</dbReference>
<dbReference type="InterPro" id="IPR000086">
    <property type="entry name" value="NUDIX_hydrolase_dom"/>
</dbReference>
<evidence type="ECO:0000256" key="1">
    <source>
        <dbReference type="ARBA" id="ARBA00001946"/>
    </source>
</evidence>
<evidence type="ECO:0000313" key="5">
    <source>
        <dbReference type="Proteomes" id="UP000028730"/>
    </source>
</evidence>
<dbReference type="EMBL" id="ATLK01000001">
    <property type="protein sequence ID" value="KFF31440.1"/>
    <property type="molecule type" value="Genomic_DNA"/>
</dbReference>
<dbReference type="STRING" id="1341695.BBOMB_0795"/>
<dbReference type="Proteomes" id="UP000028730">
    <property type="component" value="Unassembled WGS sequence"/>
</dbReference>
<dbReference type="PANTHER" id="PTHR43046:SF16">
    <property type="entry name" value="ADP-RIBOSE PYROPHOSPHATASE YJHB-RELATED"/>
    <property type="match status" value="1"/>
</dbReference>
<evidence type="ECO:0000313" key="4">
    <source>
        <dbReference type="EMBL" id="KFF31440.1"/>
    </source>
</evidence>
<dbReference type="AlphaFoldDB" id="A0A080N4J5"/>
<organism evidence="4 5">
    <name type="scientific">Bifidobacterium bombi DSM 19703</name>
    <dbReference type="NCBI Taxonomy" id="1341695"/>
    <lineage>
        <taxon>Bacteria</taxon>
        <taxon>Bacillati</taxon>
        <taxon>Actinomycetota</taxon>
        <taxon>Actinomycetes</taxon>
        <taxon>Bifidobacteriales</taxon>
        <taxon>Bifidobacteriaceae</taxon>
        <taxon>Bifidobacterium</taxon>
    </lineage>
</organism>
<sequence>MTTPDFILGLRRKIGHDPLWLTGVVGLVMDDEGHVLLGKRSDSGQWALISGIVEPGEQPADTLVREFKEETGVDVTASELVAVTSEPHPYALGNDDQVHFMNLLFLCDLTPQGVRIPSTPDGENEETGWFDLAALPQPMQPMSLERLRLFHRYLARHDDGKSHALFFSDGQLH</sequence>
<dbReference type="PANTHER" id="PTHR43046">
    <property type="entry name" value="GDP-MANNOSE MANNOSYL HYDROLASE"/>
    <property type="match status" value="1"/>
</dbReference>
<dbReference type="InterPro" id="IPR015797">
    <property type="entry name" value="NUDIX_hydrolase-like_dom_sf"/>
</dbReference>
<dbReference type="GO" id="GO:0016787">
    <property type="term" value="F:hydrolase activity"/>
    <property type="evidence" value="ECO:0007669"/>
    <property type="project" value="UniProtKB-KW"/>
</dbReference>
<comment type="cofactor">
    <cofactor evidence="1">
        <name>Mg(2+)</name>
        <dbReference type="ChEBI" id="CHEBI:18420"/>
    </cofactor>
</comment>
<dbReference type="Pfam" id="PF00293">
    <property type="entry name" value="NUDIX"/>
    <property type="match status" value="1"/>
</dbReference>
<dbReference type="OrthoDB" id="9814308at2"/>
<evidence type="ECO:0000256" key="2">
    <source>
        <dbReference type="ARBA" id="ARBA00022801"/>
    </source>
</evidence>
<comment type="caution">
    <text evidence="4">The sequence shown here is derived from an EMBL/GenBank/DDBJ whole genome shotgun (WGS) entry which is preliminary data.</text>
</comment>
<dbReference type="PROSITE" id="PS00893">
    <property type="entry name" value="NUDIX_BOX"/>
    <property type="match status" value="1"/>
</dbReference>
<dbReference type="Gene3D" id="3.90.79.10">
    <property type="entry name" value="Nucleoside Triphosphate Pyrophosphohydrolase"/>
    <property type="match status" value="1"/>
</dbReference>
<dbReference type="PROSITE" id="PS51462">
    <property type="entry name" value="NUDIX"/>
    <property type="match status" value="1"/>
</dbReference>
<evidence type="ECO:0000259" key="3">
    <source>
        <dbReference type="PROSITE" id="PS51462"/>
    </source>
</evidence>
<feature type="domain" description="Nudix hydrolase" evidence="3">
    <location>
        <begin position="19"/>
        <end position="152"/>
    </location>
</feature>